<dbReference type="AlphaFoldDB" id="A0A0X3U8F7"/>
<dbReference type="OrthoDB" id="9803702at2"/>
<dbReference type="EMBL" id="LQBP01000001">
    <property type="protein sequence ID" value="KUJ81820.1"/>
    <property type="molecule type" value="Genomic_DNA"/>
</dbReference>
<keyword evidence="3" id="KW-1185">Reference proteome</keyword>
<protein>
    <submittedName>
        <fullName evidence="2">Histidine phosphotransferase</fullName>
    </submittedName>
</protein>
<proteinExistence type="predicted"/>
<evidence type="ECO:0000313" key="2">
    <source>
        <dbReference type="EMBL" id="KUJ81820.1"/>
    </source>
</evidence>
<sequence>MSDTTVNLAELIGSRICHDLISPIGAITNGLELLEMVGSIHGPEMELISGSVGSAGARIRFFRVAFGSASAHPLGRAEVSELLRDIERAGRLRVNWHLTEAIPRNQVKLVFLALMCCESAMPFGGEVTVEQAGEDWAITGSAEKLNVEADLWKNLTTGQFANKLTPAQVQFLLLPETAASMGRRVVAETTSTRLEIRF</sequence>
<dbReference type="Proteomes" id="UP000053690">
    <property type="component" value="Unassembled WGS sequence"/>
</dbReference>
<accession>A0A0X3U8F7</accession>
<dbReference type="InterPro" id="IPR036890">
    <property type="entry name" value="HATPase_C_sf"/>
</dbReference>
<gene>
    <name evidence="2" type="ORF">AVO44_00555</name>
</gene>
<dbReference type="GO" id="GO:0016740">
    <property type="term" value="F:transferase activity"/>
    <property type="evidence" value="ECO:0007669"/>
    <property type="project" value="UniProtKB-KW"/>
</dbReference>
<evidence type="ECO:0000259" key="1">
    <source>
        <dbReference type="Pfam" id="PF10090"/>
    </source>
</evidence>
<dbReference type="Gene3D" id="1.10.287.130">
    <property type="match status" value="1"/>
</dbReference>
<evidence type="ECO:0000313" key="3">
    <source>
        <dbReference type="Proteomes" id="UP000053690"/>
    </source>
</evidence>
<dbReference type="Pfam" id="PF10090">
    <property type="entry name" value="HPTransfase"/>
    <property type="match status" value="1"/>
</dbReference>
<reference evidence="3" key="1">
    <citation type="submission" date="2015-12" db="EMBL/GenBank/DDBJ databases">
        <authorList>
            <person name="Zhang G."/>
            <person name="Stingl U."/>
        </authorList>
    </citation>
    <scope>NUCLEOTIDE SEQUENCE [LARGE SCALE GENOMIC DNA]</scope>
    <source>
        <strain evidence="3">ZGT108</strain>
    </source>
</reference>
<dbReference type="Gene3D" id="3.30.565.10">
    <property type="entry name" value="Histidine kinase-like ATPase, C-terminal domain"/>
    <property type="match status" value="1"/>
</dbReference>
<dbReference type="STRING" id="1685378.AVO44_00555"/>
<organism evidence="2 3">
    <name type="scientific">Ruegeria profundi</name>
    <dbReference type="NCBI Taxonomy" id="1685378"/>
    <lineage>
        <taxon>Bacteria</taxon>
        <taxon>Pseudomonadati</taxon>
        <taxon>Pseudomonadota</taxon>
        <taxon>Alphaproteobacteria</taxon>
        <taxon>Rhodobacterales</taxon>
        <taxon>Roseobacteraceae</taxon>
        <taxon>Ruegeria</taxon>
    </lineage>
</organism>
<feature type="domain" description="Histidine phosphotransferase ChpT C-terminal" evidence="1">
    <location>
        <begin position="77"/>
        <end position="190"/>
    </location>
</feature>
<dbReference type="RefSeq" id="WP_068331221.1">
    <property type="nucleotide sequence ID" value="NZ_LQBP01000001.1"/>
</dbReference>
<keyword evidence="2" id="KW-0808">Transferase</keyword>
<name>A0A0X3U8F7_9RHOB</name>
<dbReference type="InterPro" id="IPR018762">
    <property type="entry name" value="ChpT_C"/>
</dbReference>
<comment type="caution">
    <text evidence="2">The sequence shown here is derived from an EMBL/GenBank/DDBJ whole genome shotgun (WGS) entry which is preliminary data.</text>
</comment>